<comment type="caution">
    <text evidence="1">The sequence shown here is derived from an EMBL/GenBank/DDBJ whole genome shotgun (WGS) entry which is preliminary data.</text>
</comment>
<dbReference type="InterPro" id="IPR009367">
    <property type="entry name" value="Elm1-like"/>
</dbReference>
<dbReference type="PANTHER" id="PTHR33986">
    <property type="entry name" value="OS02G0535700 PROTEIN"/>
    <property type="match status" value="1"/>
</dbReference>
<evidence type="ECO:0000313" key="1">
    <source>
        <dbReference type="EMBL" id="MDQ7248482.1"/>
    </source>
</evidence>
<keyword evidence="2" id="KW-1185">Reference proteome</keyword>
<evidence type="ECO:0000313" key="2">
    <source>
        <dbReference type="Proteomes" id="UP001230156"/>
    </source>
</evidence>
<sequence>MQDSVGGPRLWLLQGKTAGDNAQVLALGESLTAGTGWQAEIKSLSPDLRQAAKRRWPKRPALDQFAASEMSPPWPDVVIACGRTPCIVAQWLKELAGGRLVHVQLGRLGVKPQAIDLVLETAQYGVAPTANMISLTLPIVRRDSVREAAAVAAWENDLNDLPRPWLGVLVGGPASPIPFEAADGSRLLRRITELKRRLGGSLLIAYGPRTPNPVREILELGLSGDRAHRVFGWPPPQPNPYPALLALADRFLVTCDSASMIADACVTGKPVEVFMLTIPEYLTRFSSRGLGFSLDARRRRRHREGLAPDFLDRFRDFLVTERLLFPYRDMRDLLHVLNKAAIVGSLGASADEPPVAGRGKALQAREIDGVKQRIIGLIRARQNGTAV</sequence>
<dbReference type="RefSeq" id="WP_379955963.1">
    <property type="nucleotide sequence ID" value="NZ_JAUYVI010000004.1"/>
</dbReference>
<protein>
    <submittedName>
        <fullName evidence="1">ELM1/GtrOC1 family putative glycosyltransferase</fullName>
    </submittedName>
</protein>
<accession>A0ABU0YL85</accession>
<proteinExistence type="predicted"/>
<dbReference type="Pfam" id="PF06258">
    <property type="entry name" value="Mito_fiss_Elm1"/>
    <property type="match status" value="1"/>
</dbReference>
<name>A0ABU0YL85_9PROT</name>
<dbReference type="PANTHER" id="PTHR33986:SF15">
    <property type="entry name" value="MITOCHONDRIAL FISSION PROTEIN ELM1"/>
    <property type="match status" value="1"/>
</dbReference>
<organism evidence="1 2">
    <name type="scientific">Dongia sedimenti</name>
    <dbReference type="NCBI Taxonomy" id="3064282"/>
    <lineage>
        <taxon>Bacteria</taxon>
        <taxon>Pseudomonadati</taxon>
        <taxon>Pseudomonadota</taxon>
        <taxon>Alphaproteobacteria</taxon>
        <taxon>Rhodospirillales</taxon>
        <taxon>Dongiaceae</taxon>
        <taxon>Dongia</taxon>
    </lineage>
</organism>
<gene>
    <name evidence="1" type="ORF">Q8A70_12430</name>
</gene>
<dbReference type="SUPFAM" id="SSF53756">
    <property type="entry name" value="UDP-Glycosyltransferase/glycogen phosphorylase"/>
    <property type="match status" value="1"/>
</dbReference>
<dbReference type="Proteomes" id="UP001230156">
    <property type="component" value="Unassembled WGS sequence"/>
</dbReference>
<dbReference type="EMBL" id="JAUYVI010000004">
    <property type="protein sequence ID" value="MDQ7248482.1"/>
    <property type="molecule type" value="Genomic_DNA"/>
</dbReference>
<reference evidence="2" key="1">
    <citation type="submission" date="2023-08" db="EMBL/GenBank/DDBJ databases">
        <title>Rhodospirillaceae gen. nov., a novel taxon isolated from the Yangtze River Yuezi River estuary sludge.</title>
        <authorList>
            <person name="Ruan L."/>
        </authorList>
    </citation>
    <scope>NUCLEOTIDE SEQUENCE [LARGE SCALE GENOMIC DNA]</scope>
    <source>
        <strain evidence="2">R-7</strain>
    </source>
</reference>